<keyword evidence="3" id="KW-0677">Repeat</keyword>
<keyword evidence="5" id="KW-0238">DNA-binding</keyword>
<dbReference type="SMART" id="SM00320">
    <property type="entry name" value="WD40"/>
    <property type="match status" value="7"/>
</dbReference>
<comment type="similarity">
    <text evidence="1">Belongs to the CENP-X/MHF2 family.</text>
</comment>
<dbReference type="PANTHER" id="PTHR22844:SF324">
    <property type="entry name" value="TRANSDUCIN_WD40 REPEAT PROTEIN"/>
    <property type="match status" value="1"/>
</dbReference>
<dbReference type="PRINTS" id="PR00320">
    <property type="entry name" value="GPROTEINBRPT"/>
</dbReference>
<evidence type="ECO:0000256" key="8">
    <source>
        <dbReference type="SAM" id="MobiDB-lite"/>
    </source>
</evidence>
<dbReference type="OrthoDB" id="674604at2759"/>
<sequence>MNNSAKLQQRCVASLRTLTPHITCLAVHRNLLYAASLNLINVFDLSHYSHIDAFNQSPASGFVKSIAFTNSRVFTAHQDRKIRVWLITPSKRHRLLSSLPTVTDRLRRCIVPRNYVSVRRHKSRLWIQHCDTVSGLAVNQRLMYSASWDKSFKVWDLFSFRCLESVKAHEDAINALVVNRDGIVYTASADGSIKVWRRDCEGKRHVLVSTIGRQKSTVNALALDGGGAGLFSGGCDGEICRWEWGCEENGAVKMETLRGHSGAILCLIHVAGLLASASADLTVRIWQRERGRSGYSCRAVLEGHEKPVKSLVAFPGGDDDSNGVVRLFSGSLDGEIKFSLVSFYFPPNPKACLVKAVAVIGIAQKDLIHSILKRFWTLRALERENVEPNDAPDSEVGVGTSKKSRTTSANGNTLKLTCELLRLFITEAVQRAAAVAEAEGASEIEPTHLEIILPQLLLDF</sequence>
<evidence type="ECO:0000256" key="6">
    <source>
        <dbReference type="ARBA" id="ARBA00023204"/>
    </source>
</evidence>
<dbReference type="InterPro" id="IPR018552">
    <property type="entry name" value="CENP-X"/>
</dbReference>
<evidence type="ECO:0000313" key="10">
    <source>
        <dbReference type="RefSeq" id="XP_022638500.1"/>
    </source>
</evidence>
<dbReference type="Gene3D" id="6.10.130.30">
    <property type="match status" value="1"/>
</dbReference>
<name>A0A3Q0F397_VIGRR</name>
<dbReference type="Gene3D" id="2.130.10.10">
    <property type="entry name" value="YVTN repeat-like/Quinoprotein amine dehydrogenase"/>
    <property type="match status" value="2"/>
</dbReference>
<gene>
    <name evidence="10" type="primary">LOC106767817</name>
</gene>
<dbReference type="GO" id="GO:0006281">
    <property type="term" value="P:DNA repair"/>
    <property type="evidence" value="ECO:0007669"/>
    <property type="project" value="UniProtKB-KW"/>
</dbReference>
<reference evidence="10" key="2">
    <citation type="submission" date="2025-08" db="UniProtKB">
        <authorList>
            <consortium name="RefSeq"/>
        </authorList>
    </citation>
    <scope>IDENTIFICATION</scope>
    <source>
        <tissue evidence="10">Leaf</tissue>
    </source>
</reference>
<dbReference type="PROSITE" id="PS50082">
    <property type="entry name" value="WD_REPEATS_2"/>
    <property type="match status" value="2"/>
</dbReference>
<dbReference type="CDD" id="cd22921">
    <property type="entry name" value="HFD_CENP-X"/>
    <property type="match status" value="1"/>
</dbReference>
<proteinExistence type="inferred from homology"/>
<organism evidence="9 10">
    <name type="scientific">Vigna radiata var. radiata</name>
    <name type="common">Mung bean</name>
    <name type="synonym">Phaseolus aureus</name>
    <dbReference type="NCBI Taxonomy" id="3916"/>
    <lineage>
        <taxon>Eukaryota</taxon>
        <taxon>Viridiplantae</taxon>
        <taxon>Streptophyta</taxon>
        <taxon>Embryophyta</taxon>
        <taxon>Tracheophyta</taxon>
        <taxon>Spermatophyta</taxon>
        <taxon>Magnoliopsida</taxon>
        <taxon>eudicotyledons</taxon>
        <taxon>Gunneridae</taxon>
        <taxon>Pentapetalae</taxon>
        <taxon>rosids</taxon>
        <taxon>fabids</taxon>
        <taxon>Fabales</taxon>
        <taxon>Fabaceae</taxon>
        <taxon>Papilionoideae</taxon>
        <taxon>50 kb inversion clade</taxon>
        <taxon>NPAAA clade</taxon>
        <taxon>indigoferoid/millettioid clade</taxon>
        <taxon>Phaseoleae</taxon>
        <taxon>Vigna</taxon>
    </lineage>
</organism>
<dbReference type="Proteomes" id="UP000087766">
    <property type="component" value="Chromosome 7"/>
</dbReference>
<accession>A0A3Q0F397</accession>
<dbReference type="InterPro" id="IPR020472">
    <property type="entry name" value="WD40_PAC1"/>
</dbReference>
<dbReference type="FunFam" id="2.130.10.10:FF:000775">
    <property type="entry name" value="BnaA09g28200D protein"/>
    <property type="match status" value="1"/>
</dbReference>
<evidence type="ECO:0000313" key="9">
    <source>
        <dbReference type="Proteomes" id="UP000087766"/>
    </source>
</evidence>
<evidence type="ECO:0000256" key="3">
    <source>
        <dbReference type="ARBA" id="ARBA00022737"/>
    </source>
</evidence>
<dbReference type="RefSeq" id="XP_022638500.1">
    <property type="nucleotide sequence ID" value="XM_022782779.1"/>
</dbReference>
<dbReference type="SUPFAM" id="SSF50978">
    <property type="entry name" value="WD40 repeat-like"/>
    <property type="match status" value="1"/>
</dbReference>
<dbReference type="GeneID" id="106767817"/>
<reference evidence="9" key="1">
    <citation type="journal article" date="2014" name="Nat. Commun.">
        <title>Genome sequence of mungbean and insights into evolution within Vigna species.</title>
        <authorList>
            <person name="Kang Y.J."/>
            <person name="Kim S.K."/>
            <person name="Kim M.Y."/>
            <person name="Lestari P."/>
            <person name="Kim K.H."/>
            <person name="Ha B.K."/>
            <person name="Jun T.H."/>
            <person name="Hwang W.J."/>
            <person name="Lee T."/>
            <person name="Lee J."/>
            <person name="Shim S."/>
            <person name="Yoon M.Y."/>
            <person name="Jang Y.E."/>
            <person name="Han K.S."/>
            <person name="Taeprayoon P."/>
            <person name="Yoon N."/>
            <person name="Somta P."/>
            <person name="Tanya P."/>
            <person name="Kim K.S."/>
            <person name="Gwag J.G."/>
            <person name="Moon J.K."/>
            <person name="Lee Y.H."/>
            <person name="Park B.S."/>
            <person name="Bombarely A."/>
            <person name="Doyle J.J."/>
            <person name="Jackson S.A."/>
            <person name="Schafleitner R."/>
            <person name="Srinives P."/>
            <person name="Varshney R.K."/>
            <person name="Lee S.H."/>
        </authorList>
    </citation>
    <scope>NUCLEOTIDE SEQUENCE [LARGE SCALE GENOMIC DNA]</scope>
    <source>
        <strain evidence="9">cv. VC1973A</strain>
    </source>
</reference>
<evidence type="ECO:0000256" key="2">
    <source>
        <dbReference type="ARBA" id="ARBA00022574"/>
    </source>
</evidence>
<dbReference type="AlphaFoldDB" id="A0A3Q0F397"/>
<keyword evidence="6" id="KW-0234">DNA repair</keyword>
<dbReference type="GO" id="GO:0051382">
    <property type="term" value="P:kinetochore assembly"/>
    <property type="evidence" value="ECO:0007669"/>
    <property type="project" value="InterPro"/>
</dbReference>
<evidence type="ECO:0000256" key="5">
    <source>
        <dbReference type="ARBA" id="ARBA00023125"/>
    </source>
</evidence>
<dbReference type="InterPro" id="IPR001680">
    <property type="entry name" value="WD40_rpt"/>
</dbReference>
<dbReference type="InterPro" id="IPR015943">
    <property type="entry name" value="WD40/YVTN_repeat-like_dom_sf"/>
</dbReference>
<keyword evidence="4" id="KW-0227">DNA damage</keyword>
<evidence type="ECO:0000256" key="4">
    <source>
        <dbReference type="ARBA" id="ARBA00022763"/>
    </source>
</evidence>
<dbReference type="PANTHER" id="PTHR22844">
    <property type="entry name" value="F-BOX AND WD40 DOMAIN PROTEIN"/>
    <property type="match status" value="1"/>
</dbReference>
<evidence type="ECO:0000256" key="7">
    <source>
        <dbReference type="PROSITE-ProRule" id="PRU00221"/>
    </source>
</evidence>
<dbReference type="GO" id="GO:0003677">
    <property type="term" value="F:DNA binding"/>
    <property type="evidence" value="ECO:0007669"/>
    <property type="project" value="UniProtKB-KW"/>
</dbReference>
<protein>
    <submittedName>
        <fullName evidence="10">Protein JINGUBANG</fullName>
    </submittedName>
</protein>
<dbReference type="InterPro" id="IPR045182">
    <property type="entry name" value="JINGUBANG-like"/>
</dbReference>
<dbReference type="Pfam" id="PF00400">
    <property type="entry name" value="WD40"/>
    <property type="match status" value="4"/>
</dbReference>
<keyword evidence="9" id="KW-1185">Reference proteome</keyword>
<keyword evidence="2 7" id="KW-0853">WD repeat</keyword>
<dbReference type="STRING" id="3916.A0A3Q0F397"/>
<dbReference type="InterPro" id="IPR036322">
    <property type="entry name" value="WD40_repeat_dom_sf"/>
</dbReference>
<feature type="repeat" description="WD" evidence="7">
    <location>
        <begin position="257"/>
        <end position="296"/>
    </location>
</feature>
<feature type="region of interest" description="Disordered" evidence="8">
    <location>
        <begin position="387"/>
        <end position="409"/>
    </location>
</feature>
<evidence type="ECO:0000256" key="1">
    <source>
        <dbReference type="ARBA" id="ARBA00009359"/>
    </source>
</evidence>
<dbReference type="Pfam" id="PF09415">
    <property type="entry name" value="CENP-X"/>
    <property type="match status" value="1"/>
</dbReference>
<dbReference type="PROSITE" id="PS50294">
    <property type="entry name" value="WD_REPEATS_REGION"/>
    <property type="match status" value="1"/>
</dbReference>
<feature type="repeat" description="WD" evidence="7">
    <location>
        <begin position="166"/>
        <end position="196"/>
    </location>
</feature>
<dbReference type="KEGG" id="vra:106767817"/>